<feature type="modified residue" description="4-aspartylphosphate" evidence="4">
    <location>
        <position position="675"/>
    </location>
</feature>
<keyword evidence="6" id="KW-0472">Membrane</keyword>
<dbReference type="Proteomes" id="UP001082899">
    <property type="component" value="Unassembled WGS sequence"/>
</dbReference>
<evidence type="ECO:0000256" key="4">
    <source>
        <dbReference type="PROSITE-ProRule" id="PRU00169"/>
    </source>
</evidence>
<feature type="transmembrane region" description="Helical" evidence="6">
    <location>
        <begin position="131"/>
        <end position="150"/>
    </location>
</feature>
<dbReference type="PANTHER" id="PTHR43065">
    <property type="entry name" value="SENSOR HISTIDINE KINASE"/>
    <property type="match status" value="1"/>
</dbReference>
<evidence type="ECO:0000256" key="1">
    <source>
        <dbReference type="ARBA" id="ARBA00000085"/>
    </source>
</evidence>
<dbReference type="InterPro" id="IPR001789">
    <property type="entry name" value="Sig_transdc_resp-reg_receiver"/>
</dbReference>
<dbReference type="CDD" id="cd00082">
    <property type="entry name" value="HisKA"/>
    <property type="match status" value="1"/>
</dbReference>
<feature type="transmembrane region" description="Helical" evidence="6">
    <location>
        <begin position="271"/>
        <end position="290"/>
    </location>
</feature>
<feature type="transmembrane region" description="Helical" evidence="6">
    <location>
        <begin position="162"/>
        <end position="188"/>
    </location>
</feature>
<sequence>MLNLPGSSRSFCIIAFTTLRNPREAVGSHDRRPRQVHKLTFTSSNDGTPRMSPPLSGVVPWIAIATLVSFLPIPYHYFTHKISPDRLVVGNRYMAAATMLVMVLVSVTLISGNPGAAGETRGTRSRRVSGVAAWSALSLSIGVMGSIALHGTDRISPWITHVLFDLPAAAGGHSSAAISIGLACLSYAQCLRLATRLRASYYVTLLPLLLSGSAILGHAYGVPDLYVFWGRSILALHSSSALFALSLATLLGQAGTSWFSPLASSGPGGTAARRLFIFILVIPLIGLFLIQRASGGFMDFRMALSLLVIATFAPMLGLILHIGATQDRLDDEYREKARAQAAFAEDLKARLAEQAHSLRHESEERIKAESAMYRAQRMEAVGQLTGGIAHDFNNLLMAINASHHLLRQHIPQEHPAHRHLSNAHAAAKRGEKLTSQLLTFSRTQRLDIRPTDLGAVMDFTLAMVGNALGPTIEVNCEFHAPALYVLADANQLEMALLNLALNARDAMPDRGTFTLATSLEVVHTPQGLDRYIAISVTDTGAGMSSEVAARAVEPFFTTKPQGHGTGLGLAQVYGFVRQCGGTFRLESNPGQGTTIDMVLPEAQPPERKKMPVIEKYKHDWTVTAKSILLIDDDENVRTALAELLRGEGYVVAEAEDGYAGLELLKEIRPAAVIIDFLMPGLNGAETARMARSNMPNLPIIFVSGYSDTLALDRISEAVVLRKPVDIDQLLEAVETATCS</sequence>
<dbReference type="SMART" id="SM00448">
    <property type="entry name" value="REC"/>
    <property type="match status" value="1"/>
</dbReference>
<dbReference type="Pfam" id="PF02518">
    <property type="entry name" value="HATPase_c"/>
    <property type="match status" value="1"/>
</dbReference>
<dbReference type="PROSITE" id="PS50110">
    <property type="entry name" value="RESPONSE_REGULATORY"/>
    <property type="match status" value="1"/>
</dbReference>
<feature type="transmembrane region" description="Helical" evidence="6">
    <location>
        <begin position="200"/>
        <end position="221"/>
    </location>
</feature>
<dbReference type="SUPFAM" id="SSF52172">
    <property type="entry name" value="CheY-like"/>
    <property type="match status" value="1"/>
</dbReference>
<evidence type="ECO:0000259" key="8">
    <source>
        <dbReference type="PROSITE" id="PS50110"/>
    </source>
</evidence>
<feature type="transmembrane region" description="Helical" evidence="6">
    <location>
        <begin position="58"/>
        <end position="78"/>
    </location>
</feature>
<evidence type="ECO:0000313" key="9">
    <source>
        <dbReference type="EMBL" id="MCY0386163.1"/>
    </source>
</evidence>
<feature type="transmembrane region" description="Helical" evidence="6">
    <location>
        <begin position="90"/>
        <end position="111"/>
    </location>
</feature>
<comment type="catalytic activity">
    <reaction evidence="1">
        <text>ATP + protein L-histidine = ADP + protein N-phospho-L-histidine.</text>
        <dbReference type="EC" id="2.7.13.3"/>
    </reaction>
</comment>
<evidence type="ECO:0000313" key="10">
    <source>
        <dbReference type="Proteomes" id="UP001082899"/>
    </source>
</evidence>
<dbReference type="PANTHER" id="PTHR43065:SF49">
    <property type="entry name" value="HISTIDINE KINASE"/>
    <property type="match status" value="1"/>
</dbReference>
<keyword evidence="6" id="KW-1133">Transmembrane helix</keyword>
<accession>A0ABT3ZJK3</accession>
<feature type="domain" description="Response regulatory" evidence="8">
    <location>
        <begin position="626"/>
        <end position="737"/>
    </location>
</feature>
<dbReference type="EMBL" id="JAPMXC010000001">
    <property type="protein sequence ID" value="MCY0386163.1"/>
    <property type="molecule type" value="Genomic_DNA"/>
</dbReference>
<keyword evidence="3 4" id="KW-0597">Phosphoprotein</keyword>
<dbReference type="InterPro" id="IPR005467">
    <property type="entry name" value="His_kinase_dom"/>
</dbReference>
<feature type="transmembrane region" description="Helical" evidence="6">
    <location>
        <begin position="302"/>
        <end position="324"/>
    </location>
</feature>
<keyword evidence="5" id="KW-0175">Coiled coil</keyword>
<evidence type="ECO:0000259" key="7">
    <source>
        <dbReference type="PROSITE" id="PS50109"/>
    </source>
</evidence>
<reference evidence="9" key="1">
    <citation type="submission" date="2022-11" db="EMBL/GenBank/DDBJ databases">
        <title>Robbsia betulipollinis sp. nov., isolated from pollen of birch (Betula pendula).</title>
        <authorList>
            <person name="Shi H."/>
            <person name="Ambika Manirajan B."/>
            <person name="Ratering S."/>
            <person name="Geissler-Plaum R."/>
            <person name="Schnell S."/>
        </authorList>
    </citation>
    <scope>NUCLEOTIDE SEQUENCE</scope>
    <source>
        <strain evidence="9">Bb-Pol-6</strain>
    </source>
</reference>
<feature type="domain" description="Histidine kinase" evidence="7">
    <location>
        <begin position="387"/>
        <end position="603"/>
    </location>
</feature>
<dbReference type="InterPro" id="IPR036890">
    <property type="entry name" value="HATPase_C_sf"/>
</dbReference>
<name>A0ABT3ZJK3_9BURK</name>
<keyword evidence="6" id="KW-0812">Transmembrane</keyword>
<dbReference type="Gene3D" id="1.10.287.130">
    <property type="match status" value="1"/>
</dbReference>
<dbReference type="InterPro" id="IPR011006">
    <property type="entry name" value="CheY-like_superfamily"/>
</dbReference>
<comment type="caution">
    <text evidence="9">The sequence shown here is derived from an EMBL/GenBank/DDBJ whole genome shotgun (WGS) entry which is preliminary data.</text>
</comment>
<dbReference type="InterPro" id="IPR036097">
    <property type="entry name" value="HisK_dim/P_sf"/>
</dbReference>
<evidence type="ECO:0000256" key="2">
    <source>
        <dbReference type="ARBA" id="ARBA00012438"/>
    </source>
</evidence>
<evidence type="ECO:0000256" key="6">
    <source>
        <dbReference type="SAM" id="Phobius"/>
    </source>
</evidence>
<dbReference type="InterPro" id="IPR004358">
    <property type="entry name" value="Sig_transdc_His_kin-like_C"/>
</dbReference>
<dbReference type="Gene3D" id="3.40.50.2300">
    <property type="match status" value="1"/>
</dbReference>
<dbReference type="SMART" id="SM00387">
    <property type="entry name" value="HATPase_c"/>
    <property type="match status" value="1"/>
</dbReference>
<dbReference type="SMART" id="SM00388">
    <property type="entry name" value="HisKA"/>
    <property type="match status" value="1"/>
</dbReference>
<proteinExistence type="predicted"/>
<dbReference type="InterPro" id="IPR003661">
    <property type="entry name" value="HisK_dim/P_dom"/>
</dbReference>
<dbReference type="Pfam" id="PF00512">
    <property type="entry name" value="HisKA"/>
    <property type="match status" value="1"/>
</dbReference>
<dbReference type="Pfam" id="PF00072">
    <property type="entry name" value="Response_reg"/>
    <property type="match status" value="1"/>
</dbReference>
<evidence type="ECO:0000256" key="3">
    <source>
        <dbReference type="ARBA" id="ARBA00022553"/>
    </source>
</evidence>
<organism evidence="9 10">
    <name type="scientific">Robbsia betulipollinis</name>
    <dbReference type="NCBI Taxonomy" id="2981849"/>
    <lineage>
        <taxon>Bacteria</taxon>
        <taxon>Pseudomonadati</taxon>
        <taxon>Pseudomonadota</taxon>
        <taxon>Betaproteobacteria</taxon>
        <taxon>Burkholderiales</taxon>
        <taxon>Burkholderiaceae</taxon>
        <taxon>Robbsia</taxon>
    </lineage>
</organism>
<dbReference type="SUPFAM" id="SSF47384">
    <property type="entry name" value="Homodimeric domain of signal transducing histidine kinase"/>
    <property type="match status" value="1"/>
</dbReference>
<keyword evidence="10" id="KW-1185">Reference proteome</keyword>
<dbReference type="EC" id="2.7.13.3" evidence="2"/>
<feature type="coiled-coil region" evidence="5">
    <location>
        <begin position="334"/>
        <end position="364"/>
    </location>
</feature>
<dbReference type="RefSeq" id="WP_267845433.1">
    <property type="nucleotide sequence ID" value="NZ_JAPMXC010000001.1"/>
</dbReference>
<dbReference type="Gene3D" id="3.30.565.10">
    <property type="entry name" value="Histidine kinase-like ATPase, C-terminal domain"/>
    <property type="match status" value="1"/>
</dbReference>
<dbReference type="SUPFAM" id="SSF55874">
    <property type="entry name" value="ATPase domain of HSP90 chaperone/DNA topoisomerase II/histidine kinase"/>
    <property type="match status" value="1"/>
</dbReference>
<dbReference type="InterPro" id="IPR003594">
    <property type="entry name" value="HATPase_dom"/>
</dbReference>
<protein>
    <recommendedName>
        <fullName evidence="2">histidine kinase</fullName>
        <ecNumber evidence="2">2.7.13.3</ecNumber>
    </recommendedName>
</protein>
<dbReference type="PROSITE" id="PS50109">
    <property type="entry name" value="HIS_KIN"/>
    <property type="match status" value="1"/>
</dbReference>
<evidence type="ECO:0000256" key="5">
    <source>
        <dbReference type="SAM" id="Coils"/>
    </source>
</evidence>
<dbReference type="PRINTS" id="PR00344">
    <property type="entry name" value="BCTRLSENSOR"/>
</dbReference>
<gene>
    <name evidence="9" type="ORF">OVY01_02645</name>
</gene>